<sequence>MFFIRMDPRKIKSVSDKNGASKPFKWLVVSF</sequence>
<dbReference type="Proteomes" id="UP000035800">
    <property type="component" value="Chromosome I"/>
</dbReference>
<dbReference type="EMBL" id="CP006694">
    <property type="protein sequence ID" value="AIT10972.1"/>
    <property type="molecule type" value="Genomic_DNA"/>
</dbReference>
<reference evidence="1 2" key="2">
    <citation type="journal article" date="2014" name="Emerg. Microbes Infect.">
        <title>Potential impact on kidney infection: a whole-genome analysis of Leptospira santarosai serovar Shermani.</title>
        <authorList>
            <person name="Chou L.F."/>
            <person name="Chen T.W."/>
            <person name="Ko Y.C."/>
            <person name="Pan M.J."/>
            <person name="Tian Y.C."/>
            <person name="Chiu C.H."/>
            <person name="Tang P."/>
            <person name="Hung C.C."/>
            <person name="Yang C.W."/>
        </authorList>
    </citation>
    <scope>NUCLEOTIDE SEQUENCE</scope>
    <source>
        <strain evidence="1 2">LT 821</strain>
    </source>
</reference>
<proteinExistence type="predicted"/>
<dbReference type="KEGG" id="lst:LSS_22255"/>
<protein>
    <submittedName>
        <fullName evidence="1">Uncharacterized protein</fullName>
    </submittedName>
</protein>
<dbReference type="STRING" id="758847.LSS_22255"/>
<evidence type="ECO:0000313" key="2">
    <source>
        <dbReference type="Proteomes" id="UP000035800"/>
    </source>
</evidence>
<name>A0A097ESQ8_9LEPT</name>
<reference evidence="1 2" key="1">
    <citation type="journal article" date="2012" name="Gene">
        <title>Sequence of Leptospira santarosai serovar Shermani genome and prediction of virulence-associated genes.</title>
        <authorList>
            <person name="Chou L.F."/>
            <person name="Chen Y.T."/>
            <person name="Lu C.W."/>
            <person name="Ko Y.C."/>
            <person name="Tang C.Y."/>
            <person name="Pan M.J."/>
            <person name="Tian Y.C."/>
            <person name="Chiu C.H."/>
            <person name="Hung C.C."/>
            <person name="Yang C.W."/>
        </authorList>
    </citation>
    <scope>NUCLEOTIDE SEQUENCE [LARGE SCALE GENOMIC DNA]</scope>
    <source>
        <strain evidence="1">LT 821</strain>
    </source>
</reference>
<organism evidence="1 2">
    <name type="scientific">Leptospira santarosai serovar Shermani str. LT 821</name>
    <dbReference type="NCBI Taxonomy" id="758847"/>
    <lineage>
        <taxon>Bacteria</taxon>
        <taxon>Pseudomonadati</taxon>
        <taxon>Spirochaetota</taxon>
        <taxon>Spirochaetia</taxon>
        <taxon>Leptospirales</taxon>
        <taxon>Leptospiraceae</taxon>
        <taxon>Leptospira</taxon>
    </lineage>
</organism>
<gene>
    <name evidence="1" type="ORF">LSS_22255</name>
</gene>
<dbReference type="AlphaFoldDB" id="A0A097ESQ8"/>
<evidence type="ECO:0000313" key="1">
    <source>
        <dbReference type="EMBL" id="AIT10972.1"/>
    </source>
</evidence>
<accession>A0A097ESQ8</accession>